<sequence length="83" mass="9630">MNDQQKLKIQSLRNRFCTQARYGVIEDAIEEFIKDYPESDLAIKLGNTVNKKAKNKIIVQQKQDLNPTASYNFPESLIIKMLK</sequence>
<evidence type="ECO:0000313" key="1">
    <source>
        <dbReference type="EMBL" id="RJY02337.1"/>
    </source>
</evidence>
<evidence type="ECO:0000313" key="2">
    <source>
        <dbReference type="Proteomes" id="UP000273022"/>
    </source>
</evidence>
<dbReference type="AlphaFoldDB" id="A0A3A6T376"/>
<dbReference type="RefSeq" id="WP_121855203.1">
    <property type="nucleotide sequence ID" value="NZ_CP037952.1"/>
</dbReference>
<dbReference type="EMBL" id="QYYH01000218">
    <property type="protein sequence ID" value="RJY02337.1"/>
    <property type="molecule type" value="Genomic_DNA"/>
</dbReference>
<keyword evidence="2" id="KW-1185">Reference proteome</keyword>
<proteinExistence type="predicted"/>
<protein>
    <submittedName>
        <fullName evidence="1">Uncharacterized protein</fullName>
    </submittedName>
</protein>
<dbReference type="Proteomes" id="UP000273022">
    <property type="component" value="Unassembled WGS sequence"/>
</dbReference>
<name>A0A3A6T376_9GAMM</name>
<organism evidence="1 2">
    <name type="scientific">Parashewanella spongiae</name>
    <dbReference type="NCBI Taxonomy" id="342950"/>
    <lineage>
        <taxon>Bacteria</taxon>
        <taxon>Pseudomonadati</taxon>
        <taxon>Pseudomonadota</taxon>
        <taxon>Gammaproteobacteria</taxon>
        <taxon>Alteromonadales</taxon>
        <taxon>Shewanellaceae</taxon>
        <taxon>Parashewanella</taxon>
    </lineage>
</organism>
<reference evidence="1 2" key="1">
    <citation type="submission" date="2018-09" db="EMBL/GenBank/DDBJ databases">
        <title>Phylogeny of the Shewanellaceae, and recommendation for two new genera, Pseudoshewanella and Parashewanella.</title>
        <authorList>
            <person name="Wang G."/>
        </authorList>
    </citation>
    <scope>NUCLEOTIDE SEQUENCE [LARGE SCALE GENOMIC DNA]</scope>
    <source>
        <strain evidence="1 2">KCTC 22492</strain>
    </source>
</reference>
<comment type="caution">
    <text evidence="1">The sequence shown here is derived from an EMBL/GenBank/DDBJ whole genome shotgun (WGS) entry which is preliminary data.</text>
</comment>
<accession>A0A3A6T376</accession>
<gene>
    <name evidence="1" type="ORF">D5R81_19300</name>
</gene>